<accession>A0AAV0VZK0</accession>
<keyword evidence="1" id="KW-0175">Coiled coil</keyword>
<dbReference type="EMBL" id="CARXXK010000001">
    <property type="protein sequence ID" value="CAI6348287.1"/>
    <property type="molecule type" value="Genomic_DNA"/>
</dbReference>
<organism evidence="2 3">
    <name type="scientific">Macrosiphum euphorbiae</name>
    <name type="common">potato aphid</name>
    <dbReference type="NCBI Taxonomy" id="13131"/>
    <lineage>
        <taxon>Eukaryota</taxon>
        <taxon>Metazoa</taxon>
        <taxon>Ecdysozoa</taxon>
        <taxon>Arthropoda</taxon>
        <taxon>Hexapoda</taxon>
        <taxon>Insecta</taxon>
        <taxon>Pterygota</taxon>
        <taxon>Neoptera</taxon>
        <taxon>Paraneoptera</taxon>
        <taxon>Hemiptera</taxon>
        <taxon>Sternorrhyncha</taxon>
        <taxon>Aphidomorpha</taxon>
        <taxon>Aphidoidea</taxon>
        <taxon>Aphididae</taxon>
        <taxon>Macrosiphini</taxon>
        <taxon>Macrosiphum</taxon>
    </lineage>
</organism>
<comment type="caution">
    <text evidence="2">The sequence shown here is derived from an EMBL/GenBank/DDBJ whole genome shotgun (WGS) entry which is preliminary data.</text>
</comment>
<name>A0AAV0VZK0_9HEMI</name>
<reference evidence="2 3" key="1">
    <citation type="submission" date="2023-01" db="EMBL/GenBank/DDBJ databases">
        <authorList>
            <person name="Whitehead M."/>
        </authorList>
    </citation>
    <scope>NUCLEOTIDE SEQUENCE [LARGE SCALE GENOMIC DNA]</scope>
</reference>
<protein>
    <submittedName>
        <fullName evidence="2">Uncharacterized protein</fullName>
    </submittedName>
</protein>
<keyword evidence="3" id="KW-1185">Reference proteome</keyword>
<evidence type="ECO:0000256" key="1">
    <source>
        <dbReference type="SAM" id="Coils"/>
    </source>
</evidence>
<proteinExistence type="predicted"/>
<evidence type="ECO:0000313" key="3">
    <source>
        <dbReference type="Proteomes" id="UP001160148"/>
    </source>
</evidence>
<dbReference type="Proteomes" id="UP001160148">
    <property type="component" value="Unassembled WGS sequence"/>
</dbReference>
<gene>
    <name evidence="2" type="ORF">MEUPH1_LOCUS4981</name>
</gene>
<dbReference type="AlphaFoldDB" id="A0AAV0VZK0"/>
<feature type="coiled-coil region" evidence="1">
    <location>
        <begin position="200"/>
        <end position="266"/>
    </location>
</feature>
<feature type="coiled-coil region" evidence="1">
    <location>
        <begin position="295"/>
        <end position="375"/>
    </location>
</feature>
<feature type="coiled-coil region" evidence="1">
    <location>
        <begin position="19"/>
        <end position="78"/>
    </location>
</feature>
<evidence type="ECO:0000313" key="2">
    <source>
        <dbReference type="EMBL" id="CAI6348287.1"/>
    </source>
</evidence>
<sequence>MDSENEQLICKIEKMATYIQELETTLDAREDENAKLADKMYAGFDMLDAVKIKQDELFHELENKNSKLIQELDDYQCMFDKHSAGYQEEIDCLQYKLDTQVARSKELENIETNHLDEITNLQKQLSYATKKSHDTQRLLKSELKLKDQEFICVQNALADKIMKYAELEKKLSIEQDCNESLQSSMCELKMKYEKDVCVTQAEITGLRKELKENVAKLEKAEHQLQEARDEIVKRTTEFEKTIQETREALCKEKNKLEEKNSKLKAGNQSLISSMECTNTKLCESLMENKTLKCQLADQHESIKLLESMKNRLQQEIENLKENEEMSAKILATEREQHEREQKISEKKLEFKAQDERELKELSKKLSERIKCLKKMIHDDDMSKI</sequence>